<accession>A0ACB6ZR52</accession>
<proteinExistence type="predicted"/>
<reference evidence="1" key="2">
    <citation type="journal article" date="2020" name="Nat. Commun.">
        <title>Large-scale genome sequencing of mycorrhizal fungi provides insights into the early evolution of symbiotic traits.</title>
        <authorList>
            <person name="Miyauchi S."/>
            <person name="Kiss E."/>
            <person name="Kuo A."/>
            <person name="Drula E."/>
            <person name="Kohler A."/>
            <person name="Sanchez-Garcia M."/>
            <person name="Morin E."/>
            <person name="Andreopoulos B."/>
            <person name="Barry K.W."/>
            <person name="Bonito G."/>
            <person name="Buee M."/>
            <person name="Carver A."/>
            <person name="Chen C."/>
            <person name="Cichocki N."/>
            <person name="Clum A."/>
            <person name="Culley D."/>
            <person name="Crous P.W."/>
            <person name="Fauchery L."/>
            <person name="Girlanda M."/>
            <person name="Hayes R.D."/>
            <person name="Keri Z."/>
            <person name="LaButti K."/>
            <person name="Lipzen A."/>
            <person name="Lombard V."/>
            <person name="Magnuson J."/>
            <person name="Maillard F."/>
            <person name="Murat C."/>
            <person name="Nolan M."/>
            <person name="Ohm R.A."/>
            <person name="Pangilinan J."/>
            <person name="Pereira M.F."/>
            <person name="Perotto S."/>
            <person name="Peter M."/>
            <person name="Pfister S."/>
            <person name="Riley R."/>
            <person name="Sitrit Y."/>
            <person name="Stielow J.B."/>
            <person name="Szollosi G."/>
            <person name="Zifcakova L."/>
            <person name="Stursova M."/>
            <person name="Spatafora J.W."/>
            <person name="Tedersoo L."/>
            <person name="Vaario L.M."/>
            <person name="Yamada A."/>
            <person name="Yan M."/>
            <person name="Wang P."/>
            <person name="Xu J."/>
            <person name="Bruns T."/>
            <person name="Baldrian P."/>
            <person name="Vilgalys R."/>
            <person name="Dunand C."/>
            <person name="Henrissat B."/>
            <person name="Grigoriev I.V."/>
            <person name="Hibbett D."/>
            <person name="Nagy L.G."/>
            <person name="Martin F.M."/>
        </authorList>
    </citation>
    <scope>NUCLEOTIDE SEQUENCE</scope>
    <source>
        <strain evidence="1">P2</strain>
    </source>
</reference>
<gene>
    <name evidence="1" type="ORF">BDM02DRAFT_3089950</name>
</gene>
<reference evidence="1" key="1">
    <citation type="submission" date="2019-10" db="EMBL/GenBank/DDBJ databases">
        <authorList>
            <consortium name="DOE Joint Genome Institute"/>
            <person name="Kuo A."/>
            <person name="Miyauchi S."/>
            <person name="Kiss E."/>
            <person name="Drula E."/>
            <person name="Kohler A."/>
            <person name="Sanchez-Garcia M."/>
            <person name="Andreopoulos B."/>
            <person name="Barry K.W."/>
            <person name="Bonito G."/>
            <person name="Buee M."/>
            <person name="Carver A."/>
            <person name="Chen C."/>
            <person name="Cichocki N."/>
            <person name="Clum A."/>
            <person name="Culley D."/>
            <person name="Crous P.W."/>
            <person name="Fauchery L."/>
            <person name="Girlanda M."/>
            <person name="Hayes R."/>
            <person name="Keri Z."/>
            <person name="Labutti K."/>
            <person name="Lipzen A."/>
            <person name="Lombard V."/>
            <person name="Magnuson J."/>
            <person name="Maillard F."/>
            <person name="Morin E."/>
            <person name="Murat C."/>
            <person name="Nolan M."/>
            <person name="Ohm R."/>
            <person name="Pangilinan J."/>
            <person name="Pereira M."/>
            <person name="Perotto S."/>
            <person name="Peter M."/>
            <person name="Riley R."/>
            <person name="Sitrit Y."/>
            <person name="Stielow B."/>
            <person name="Szollosi G."/>
            <person name="Zifcakova L."/>
            <person name="Stursova M."/>
            <person name="Spatafora J.W."/>
            <person name="Tedersoo L."/>
            <person name="Vaario L.-M."/>
            <person name="Yamada A."/>
            <person name="Yan M."/>
            <person name="Wang P."/>
            <person name="Xu J."/>
            <person name="Bruns T."/>
            <person name="Baldrian P."/>
            <person name="Vilgalys R."/>
            <person name="Henrissat B."/>
            <person name="Grigoriev I.V."/>
            <person name="Hibbett D."/>
            <person name="Nagy L.G."/>
            <person name="Martin F.M."/>
        </authorList>
    </citation>
    <scope>NUCLEOTIDE SEQUENCE</scope>
    <source>
        <strain evidence="1">P2</strain>
    </source>
</reference>
<name>A0ACB6ZR52_THEGA</name>
<evidence type="ECO:0000313" key="1">
    <source>
        <dbReference type="EMBL" id="KAF9652012.1"/>
    </source>
</evidence>
<dbReference type="EMBL" id="MU117971">
    <property type="protein sequence ID" value="KAF9652012.1"/>
    <property type="molecule type" value="Genomic_DNA"/>
</dbReference>
<protein>
    <submittedName>
        <fullName evidence="1">GNS1/SUR4 membrane protein</fullName>
    </submittedName>
</protein>
<comment type="caution">
    <text evidence="1">The sequence shown here is derived from an EMBL/GenBank/DDBJ whole genome shotgun (WGS) entry which is preliminary data.</text>
</comment>
<dbReference type="Proteomes" id="UP000886501">
    <property type="component" value="Unassembled WGS sequence"/>
</dbReference>
<evidence type="ECO:0000313" key="2">
    <source>
        <dbReference type="Proteomes" id="UP000886501"/>
    </source>
</evidence>
<organism evidence="1 2">
    <name type="scientific">Thelephora ganbajun</name>
    <name type="common">Ganba fungus</name>
    <dbReference type="NCBI Taxonomy" id="370292"/>
    <lineage>
        <taxon>Eukaryota</taxon>
        <taxon>Fungi</taxon>
        <taxon>Dikarya</taxon>
        <taxon>Basidiomycota</taxon>
        <taxon>Agaricomycotina</taxon>
        <taxon>Agaricomycetes</taxon>
        <taxon>Thelephorales</taxon>
        <taxon>Thelephoraceae</taxon>
        <taxon>Thelephora</taxon>
    </lineage>
</organism>
<sequence length="287" mass="32478">MSLADFIEKNLSFSPPHYITHYVAGQTPISTSKEVGTALVSYLAIIFGIQEFMKTRQPLKLNTLFRLHNVVLTLGSGLLLACMVEEVVPLIRRSGLFGAACSAKSWTPRLEFYYIINYYFKYFELLDTVFLVLKKKPLAFLHVYHHAATAFLCFTQLNGRTSISWVVISINLAVHVLMYYYYYATAGGKKLWWKKYLTTMQITQFVIDLFAVYFGTYSRFAAKGWNLPHMGDCAGTQAAALFGCGVLTSYLFLFIKFYIDTYKKKPAVERLQDTTNGVANGTANGHA</sequence>
<keyword evidence="2" id="KW-1185">Reference proteome</keyword>